<keyword evidence="3" id="KW-0418">Kinase</keyword>
<dbReference type="GO" id="GO:0000155">
    <property type="term" value="F:phosphorelay sensor kinase activity"/>
    <property type="evidence" value="ECO:0007669"/>
    <property type="project" value="InterPro"/>
</dbReference>
<comment type="caution">
    <text evidence="3">The sequence shown here is derived from an EMBL/GenBank/DDBJ whole genome shotgun (WGS) entry which is preliminary data.</text>
</comment>
<keyword evidence="1" id="KW-0472">Membrane</keyword>
<keyword evidence="4" id="KW-1185">Reference proteome</keyword>
<keyword evidence="3" id="KW-0808">Transferase</keyword>
<keyword evidence="1" id="KW-1133">Transmembrane helix</keyword>
<feature type="transmembrane region" description="Helical" evidence="1">
    <location>
        <begin position="26"/>
        <end position="48"/>
    </location>
</feature>
<feature type="domain" description="Signal transduction histidine kinase internal region" evidence="2">
    <location>
        <begin position="148"/>
        <end position="226"/>
    </location>
</feature>
<keyword evidence="1" id="KW-0812">Transmembrane</keyword>
<evidence type="ECO:0000313" key="4">
    <source>
        <dbReference type="Proteomes" id="UP000565521"/>
    </source>
</evidence>
<protein>
    <submittedName>
        <fullName evidence="3">Sensor histidine kinase</fullName>
    </submittedName>
</protein>
<dbReference type="PANTHER" id="PTHR34220">
    <property type="entry name" value="SENSOR HISTIDINE KINASE YPDA"/>
    <property type="match status" value="1"/>
</dbReference>
<sequence length="353" mass="39567">MLVWLFYGIYTFIGLFVGGRTPTNQVIWLSGSMLFIRMLEFYLCYLVVYPRRLRSGRGWSLAEALAGVVALFVGLRALIEEVLFPAILGFGNYRLSGSTAYRIGYYIGDNIYFAIPVLVISAAIWATQAALRQEQENQLLRGEKRASEMAFLKTQINPHFLYNTLNMLYGLAYPVSKPLAGALLKLADLMRYMLRDTPDGQVLLSEEIDYLRNYLDLHRLRFAEQFFVDFELAGDPTGLRIAPLLLIPFVENALKHGTLDDSAHPVRIRLALSPGWMQFEVRNQPLAPNDHKDATTGVGLPNLRRRLELLYPGCHTLHVTATEAHFVTSLQLATVGIANHPGSTVAVPNLVPA</sequence>
<dbReference type="GO" id="GO:0016020">
    <property type="term" value="C:membrane"/>
    <property type="evidence" value="ECO:0007669"/>
    <property type="project" value="InterPro"/>
</dbReference>
<organism evidence="3 4">
    <name type="scientific">Hymenobacter lapidiphilus</name>
    <dbReference type="NCBI Taxonomy" id="2608003"/>
    <lineage>
        <taxon>Bacteria</taxon>
        <taxon>Pseudomonadati</taxon>
        <taxon>Bacteroidota</taxon>
        <taxon>Cytophagia</taxon>
        <taxon>Cytophagales</taxon>
        <taxon>Hymenobacteraceae</taxon>
        <taxon>Hymenobacter</taxon>
    </lineage>
</organism>
<dbReference type="Pfam" id="PF06580">
    <property type="entry name" value="His_kinase"/>
    <property type="match status" value="1"/>
</dbReference>
<name>A0A7Y7PNY3_9BACT</name>
<dbReference type="AlphaFoldDB" id="A0A7Y7PNY3"/>
<accession>A0A7Y7PNY3</accession>
<gene>
    <name evidence="3" type="ORF">HW554_08915</name>
</gene>
<feature type="transmembrane region" description="Helical" evidence="1">
    <location>
        <begin position="111"/>
        <end position="131"/>
    </location>
</feature>
<feature type="transmembrane region" description="Helical" evidence="1">
    <location>
        <begin position="60"/>
        <end position="79"/>
    </location>
</feature>
<dbReference type="PANTHER" id="PTHR34220:SF7">
    <property type="entry name" value="SENSOR HISTIDINE KINASE YPDA"/>
    <property type="match status" value="1"/>
</dbReference>
<dbReference type="Gene3D" id="3.30.565.10">
    <property type="entry name" value="Histidine kinase-like ATPase, C-terminal domain"/>
    <property type="match status" value="1"/>
</dbReference>
<proteinExistence type="predicted"/>
<dbReference type="RefSeq" id="WP_176908236.1">
    <property type="nucleotide sequence ID" value="NZ_JABKAU010000013.1"/>
</dbReference>
<dbReference type="InterPro" id="IPR050640">
    <property type="entry name" value="Bact_2-comp_sensor_kinase"/>
</dbReference>
<dbReference type="Proteomes" id="UP000565521">
    <property type="component" value="Unassembled WGS sequence"/>
</dbReference>
<dbReference type="InterPro" id="IPR036890">
    <property type="entry name" value="HATPase_C_sf"/>
</dbReference>
<evidence type="ECO:0000313" key="3">
    <source>
        <dbReference type="EMBL" id="NVO31326.1"/>
    </source>
</evidence>
<dbReference type="SUPFAM" id="SSF55874">
    <property type="entry name" value="ATPase domain of HSP90 chaperone/DNA topoisomerase II/histidine kinase"/>
    <property type="match status" value="1"/>
</dbReference>
<evidence type="ECO:0000259" key="2">
    <source>
        <dbReference type="Pfam" id="PF06580"/>
    </source>
</evidence>
<evidence type="ECO:0000256" key="1">
    <source>
        <dbReference type="SAM" id="Phobius"/>
    </source>
</evidence>
<dbReference type="EMBL" id="JABKAU010000013">
    <property type="protein sequence ID" value="NVO31326.1"/>
    <property type="molecule type" value="Genomic_DNA"/>
</dbReference>
<dbReference type="InterPro" id="IPR010559">
    <property type="entry name" value="Sig_transdc_His_kin_internal"/>
</dbReference>
<reference evidence="3 4" key="1">
    <citation type="submission" date="2020-05" db="EMBL/GenBank/DDBJ databases">
        <title>Hymenobacter terrestris sp. nov. and Hymenobacter lapidiphilus sp. nov., isolated from regoliths in Antarctica.</title>
        <authorList>
            <person name="Sedlacek I."/>
            <person name="Pantucek R."/>
            <person name="Zeman M."/>
            <person name="Holochova P."/>
            <person name="Kralova S."/>
            <person name="Stankova E."/>
            <person name="Sedo O."/>
            <person name="Micenkova L."/>
            <person name="Svec P."/>
            <person name="Gupta V."/>
            <person name="Sood U."/>
            <person name="Korpole U.S."/>
            <person name="Lal R."/>
        </authorList>
    </citation>
    <scope>NUCLEOTIDE SEQUENCE [LARGE SCALE GENOMIC DNA]</scope>
    <source>
        <strain evidence="3 4">P5342</strain>
    </source>
</reference>